<dbReference type="GO" id="GO:0005549">
    <property type="term" value="F:odorant binding"/>
    <property type="evidence" value="ECO:0007669"/>
    <property type="project" value="InterPro"/>
</dbReference>
<keyword evidence="6 10" id="KW-1133">Transmembrane helix</keyword>
<dbReference type="GO" id="GO:0004984">
    <property type="term" value="F:olfactory receptor activity"/>
    <property type="evidence" value="ECO:0007669"/>
    <property type="project" value="InterPro"/>
</dbReference>
<keyword evidence="5 10" id="KW-0552">Olfaction</keyword>
<evidence type="ECO:0000256" key="9">
    <source>
        <dbReference type="ARBA" id="ARBA00023224"/>
    </source>
</evidence>
<keyword evidence="12" id="KW-1185">Reference proteome</keyword>
<evidence type="ECO:0000256" key="10">
    <source>
        <dbReference type="RuleBase" id="RU351113"/>
    </source>
</evidence>
<evidence type="ECO:0000256" key="1">
    <source>
        <dbReference type="ARBA" id="ARBA00004651"/>
    </source>
</evidence>
<keyword evidence="9 10" id="KW-0807">Transducer</keyword>
<dbReference type="PANTHER" id="PTHR21137:SF35">
    <property type="entry name" value="ODORANT RECEPTOR 19A-RELATED"/>
    <property type="match status" value="1"/>
</dbReference>
<dbReference type="InterPro" id="IPR004117">
    <property type="entry name" value="7tm6_olfct_rcpt"/>
</dbReference>
<comment type="caution">
    <text evidence="10">Lacks conserved residue(s) required for the propagation of feature annotation.</text>
</comment>
<proteinExistence type="inferred from homology"/>
<comment type="subcellular location">
    <subcellularLocation>
        <location evidence="1 10">Cell membrane</location>
        <topology evidence="1 10">Multi-pass membrane protein</topology>
    </subcellularLocation>
</comment>
<organism evidence="11 12">
    <name type="scientific">Cotesia congregata</name>
    <name type="common">Parasitoid wasp</name>
    <name type="synonym">Apanteles congregatus</name>
    <dbReference type="NCBI Taxonomy" id="51543"/>
    <lineage>
        <taxon>Eukaryota</taxon>
        <taxon>Metazoa</taxon>
        <taxon>Ecdysozoa</taxon>
        <taxon>Arthropoda</taxon>
        <taxon>Hexapoda</taxon>
        <taxon>Insecta</taxon>
        <taxon>Pterygota</taxon>
        <taxon>Neoptera</taxon>
        <taxon>Endopterygota</taxon>
        <taxon>Hymenoptera</taxon>
        <taxon>Apocrita</taxon>
        <taxon>Ichneumonoidea</taxon>
        <taxon>Braconidae</taxon>
        <taxon>Microgastrinae</taxon>
        <taxon>Cotesia</taxon>
    </lineage>
</organism>
<name>A0A8J2HPB2_COTCN</name>
<dbReference type="Pfam" id="PF02949">
    <property type="entry name" value="7tm_6"/>
    <property type="match status" value="1"/>
</dbReference>
<accession>A0A8J2HPB2</accession>
<evidence type="ECO:0000313" key="12">
    <source>
        <dbReference type="Proteomes" id="UP000786811"/>
    </source>
</evidence>
<feature type="transmembrane region" description="Helical" evidence="10">
    <location>
        <begin position="110"/>
        <end position="132"/>
    </location>
</feature>
<evidence type="ECO:0000256" key="5">
    <source>
        <dbReference type="ARBA" id="ARBA00022725"/>
    </source>
</evidence>
<reference evidence="11" key="1">
    <citation type="submission" date="2021-04" db="EMBL/GenBank/DDBJ databases">
        <authorList>
            <person name="Chebbi M.A.C M."/>
        </authorList>
    </citation>
    <scope>NUCLEOTIDE SEQUENCE</scope>
</reference>
<comment type="caution">
    <text evidence="11">The sequence shown here is derived from an EMBL/GenBank/DDBJ whole genome shotgun (WGS) entry which is preliminary data.</text>
</comment>
<feature type="transmembrane region" description="Helical" evidence="10">
    <location>
        <begin position="61"/>
        <end position="80"/>
    </location>
</feature>
<dbReference type="OrthoDB" id="7664278at2759"/>
<evidence type="ECO:0000256" key="7">
    <source>
        <dbReference type="ARBA" id="ARBA00023136"/>
    </source>
</evidence>
<dbReference type="AlphaFoldDB" id="A0A8J2HPB2"/>
<keyword evidence="7 10" id="KW-0472">Membrane</keyword>
<evidence type="ECO:0000256" key="8">
    <source>
        <dbReference type="ARBA" id="ARBA00023170"/>
    </source>
</evidence>
<dbReference type="PANTHER" id="PTHR21137">
    <property type="entry name" value="ODORANT RECEPTOR"/>
    <property type="match status" value="1"/>
</dbReference>
<feature type="transmembrane region" description="Helical" evidence="10">
    <location>
        <begin position="258"/>
        <end position="278"/>
    </location>
</feature>
<dbReference type="GO" id="GO:0005886">
    <property type="term" value="C:plasma membrane"/>
    <property type="evidence" value="ECO:0007669"/>
    <property type="project" value="UniProtKB-SubCell"/>
</dbReference>
<comment type="similarity">
    <text evidence="10">Belongs to the insect chemoreceptor superfamily. Heteromeric odorant receptor channel (TC 1.A.69) family.</text>
</comment>
<sequence>MDIYEEPYYIITKGFASFIGQWPYQSRKQSIMFGSIMWSLFILQVIPQVVSVALHYDDEELLFESLSPFITDLIFIVKYVNMKTLFDKMKDDWKILKNDKEKSILENHMFTARYISLCWAAFVNVTVFIFLMDPILPIIVNHIQKSNESLPVRFCVPMEYVIINEEKYYWLLFSFSSICVIFIIMVIICCDIIFISLVQHVCGIFAVVGFRIENSPTVDLSSEMLTGLRFKTNSRDVHYKHFVSCIRDHRRALEFADLIEATFTGCFGIVVGLNLPLMSITAVQIMTQSQSIQDTVKYIMFTFAQMIHLFFDCYMSQRLTDMSDHIHQCIARAKWYENSARSRKLLILMTLRSQIPCKLTAGKVMELSIETFGMCLKTAGSYVTVLLSMR</sequence>
<keyword evidence="2" id="KW-1003">Cell membrane</keyword>
<evidence type="ECO:0000256" key="2">
    <source>
        <dbReference type="ARBA" id="ARBA00022475"/>
    </source>
</evidence>
<evidence type="ECO:0000256" key="3">
    <source>
        <dbReference type="ARBA" id="ARBA00022606"/>
    </source>
</evidence>
<dbReference type="GO" id="GO:0007165">
    <property type="term" value="P:signal transduction"/>
    <property type="evidence" value="ECO:0007669"/>
    <property type="project" value="UniProtKB-KW"/>
</dbReference>
<feature type="transmembrane region" description="Helical" evidence="10">
    <location>
        <begin position="168"/>
        <end position="194"/>
    </location>
</feature>
<evidence type="ECO:0000256" key="4">
    <source>
        <dbReference type="ARBA" id="ARBA00022692"/>
    </source>
</evidence>
<keyword evidence="8 10" id="KW-0675">Receptor</keyword>
<dbReference type="EMBL" id="CAJNRD030001124">
    <property type="protein sequence ID" value="CAG5106410.1"/>
    <property type="molecule type" value="Genomic_DNA"/>
</dbReference>
<dbReference type="Proteomes" id="UP000786811">
    <property type="component" value="Unassembled WGS sequence"/>
</dbReference>
<feature type="transmembrane region" description="Helical" evidence="10">
    <location>
        <begin position="31"/>
        <end position="55"/>
    </location>
</feature>
<keyword evidence="3 10" id="KW-0716">Sensory transduction</keyword>
<gene>
    <name evidence="11" type="ORF">HICCMSTLAB_LOCUS12246</name>
</gene>
<evidence type="ECO:0000313" key="11">
    <source>
        <dbReference type="EMBL" id="CAG5106410.1"/>
    </source>
</evidence>
<keyword evidence="4 10" id="KW-0812">Transmembrane</keyword>
<protein>
    <recommendedName>
        <fullName evidence="10">Odorant receptor</fullName>
    </recommendedName>
</protein>
<evidence type="ECO:0000256" key="6">
    <source>
        <dbReference type="ARBA" id="ARBA00022989"/>
    </source>
</evidence>